<protein>
    <recommendedName>
        <fullName evidence="4">SH3 domain-containing protein</fullName>
    </recommendedName>
</protein>
<keyword evidence="1" id="KW-0732">Signal</keyword>
<feature type="chain" id="PRO_5046915463" description="SH3 domain-containing protein" evidence="1">
    <location>
        <begin position="29"/>
        <end position="138"/>
    </location>
</feature>
<reference evidence="2 3" key="1">
    <citation type="submission" date="2020-01" db="EMBL/GenBank/DDBJ databases">
        <title>Kibdelosporangium persica a novel Actinomycetes from a hot desert in Iran.</title>
        <authorList>
            <person name="Safaei N."/>
            <person name="Zaburannyi N."/>
            <person name="Mueller R."/>
            <person name="Wink J."/>
        </authorList>
    </citation>
    <scope>NUCLEOTIDE SEQUENCE [LARGE SCALE GENOMIC DNA]</scope>
    <source>
        <strain evidence="2 3">4NS15</strain>
    </source>
</reference>
<keyword evidence="3" id="KW-1185">Reference proteome</keyword>
<evidence type="ECO:0000313" key="3">
    <source>
        <dbReference type="Proteomes" id="UP000763557"/>
    </source>
</evidence>
<feature type="signal peptide" evidence="1">
    <location>
        <begin position="1"/>
        <end position="28"/>
    </location>
</feature>
<organism evidence="2 3">
    <name type="scientific">Kibdelosporangium persicum</name>
    <dbReference type="NCBI Taxonomy" id="2698649"/>
    <lineage>
        <taxon>Bacteria</taxon>
        <taxon>Bacillati</taxon>
        <taxon>Actinomycetota</taxon>
        <taxon>Actinomycetes</taxon>
        <taxon>Pseudonocardiales</taxon>
        <taxon>Pseudonocardiaceae</taxon>
        <taxon>Kibdelosporangium</taxon>
    </lineage>
</organism>
<comment type="caution">
    <text evidence="2">The sequence shown here is derived from an EMBL/GenBank/DDBJ whole genome shotgun (WGS) entry which is preliminary data.</text>
</comment>
<dbReference type="Proteomes" id="UP000763557">
    <property type="component" value="Unassembled WGS sequence"/>
</dbReference>
<evidence type="ECO:0000256" key="1">
    <source>
        <dbReference type="SAM" id="SignalP"/>
    </source>
</evidence>
<accession>A0ABX2FHQ9</accession>
<proteinExistence type="predicted"/>
<evidence type="ECO:0000313" key="2">
    <source>
        <dbReference type="EMBL" id="NRN70412.1"/>
    </source>
</evidence>
<dbReference type="EMBL" id="JAAATY010000038">
    <property type="protein sequence ID" value="NRN70412.1"/>
    <property type="molecule type" value="Genomic_DNA"/>
</dbReference>
<name>A0ABX2FHQ9_9PSEU</name>
<gene>
    <name evidence="2" type="ORF">GC106_76770</name>
</gene>
<sequence>MKFSFLRFAGVIFAAVTALVAGSGLSSATPSLPNSATGDAVTSLPVAPSPQAQPSWCGWTPANNGNSPGQVHVAKVNIRTGQGTQCDVIVTVNQGHGFIARCYVDNAANERWIHVTINSKPGWVIGGAVWYTWAIPQC</sequence>
<evidence type="ECO:0008006" key="4">
    <source>
        <dbReference type="Google" id="ProtNLM"/>
    </source>
</evidence>
<dbReference type="Gene3D" id="2.30.30.40">
    <property type="entry name" value="SH3 Domains"/>
    <property type="match status" value="1"/>
</dbReference>